<evidence type="ECO:0000313" key="2">
    <source>
        <dbReference type="EMBL" id="RIB15443.1"/>
    </source>
</evidence>
<dbReference type="EMBL" id="QKWP01000744">
    <property type="protein sequence ID" value="RIB15443.1"/>
    <property type="molecule type" value="Genomic_DNA"/>
</dbReference>
<sequence length="69" mass="8558">MYHFKNYLKKLFISYCILIVKILIFQPFKDLCLIKFFANLHYKCIYAFQTYITINFLIVMYYSRCTIKF</sequence>
<evidence type="ECO:0000313" key="3">
    <source>
        <dbReference type="Proteomes" id="UP000266673"/>
    </source>
</evidence>
<gene>
    <name evidence="2" type="ORF">C2G38_2093235</name>
</gene>
<accession>A0A397V670</accession>
<keyword evidence="1" id="KW-1133">Transmembrane helix</keyword>
<keyword evidence="1" id="KW-0472">Membrane</keyword>
<dbReference type="Proteomes" id="UP000266673">
    <property type="component" value="Unassembled WGS sequence"/>
</dbReference>
<dbReference type="AlphaFoldDB" id="A0A397V670"/>
<keyword evidence="1" id="KW-0812">Transmembrane</keyword>
<evidence type="ECO:0000256" key="1">
    <source>
        <dbReference type="SAM" id="Phobius"/>
    </source>
</evidence>
<proteinExistence type="predicted"/>
<organism evidence="2 3">
    <name type="scientific">Gigaspora rosea</name>
    <dbReference type="NCBI Taxonomy" id="44941"/>
    <lineage>
        <taxon>Eukaryota</taxon>
        <taxon>Fungi</taxon>
        <taxon>Fungi incertae sedis</taxon>
        <taxon>Mucoromycota</taxon>
        <taxon>Glomeromycotina</taxon>
        <taxon>Glomeromycetes</taxon>
        <taxon>Diversisporales</taxon>
        <taxon>Gigasporaceae</taxon>
        <taxon>Gigaspora</taxon>
    </lineage>
</organism>
<protein>
    <submittedName>
        <fullName evidence="2">Uncharacterized protein</fullName>
    </submittedName>
</protein>
<comment type="caution">
    <text evidence="2">The sequence shown here is derived from an EMBL/GenBank/DDBJ whole genome shotgun (WGS) entry which is preliminary data.</text>
</comment>
<name>A0A397V670_9GLOM</name>
<reference evidence="2 3" key="1">
    <citation type="submission" date="2018-06" db="EMBL/GenBank/DDBJ databases">
        <title>Comparative genomics reveals the genomic features of Rhizophagus irregularis, R. cerebriforme, R. diaphanum and Gigaspora rosea, and their symbiotic lifestyle signature.</title>
        <authorList>
            <person name="Morin E."/>
            <person name="San Clemente H."/>
            <person name="Chen E.C.H."/>
            <person name="De La Providencia I."/>
            <person name="Hainaut M."/>
            <person name="Kuo A."/>
            <person name="Kohler A."/>
            <person name="Murat C."/>
            <person name="Tang N."/>
            <person name="Roy S."/>
            <person name="Loubradou J."/>
            <person name="Henrissat B."/>
            <person name="Grigoriev I.V."/>
            <person name="Corradi N."/>
            <person name="Roux C."/>
            <person name="Martin F.M."/>
        </authorList>
    </citation>
    <scope>NUCLEOTIDE SEQUENCE [LARGE SCALE GENOMIC DNA]</scope>
    <source>
        <strain evidence="2 3">DAOM 194757</strain>
    </source>
</reference>
<keyword evidence="3" id="KW-1185">Reference proteome</keyword>
<feature type="transmembrane region" description="Helical" evidence="1">
    <location>
        <begin position="12"/>
        <end position="28"/>
    </location>
</feature>
<feature type="transmembrane region" description="Helical" evidence="1">
    <location>
        <begin position="40"/>
        <end position="62"/>
    </location>
</feature>